<dbReference type="AlphaFoldDB" id="A0A9E4N263"/>
<dbReference type="Pfam" id="PF07460">
    <property type="entry name" value="NUMOD3"/>
    <property type="match status" value="4"/>
</dbReference>
<proteinExistence type="predicted"/>
<evidence type="ECO:0000313" key="3">
    <source>
        <dbReference type="EMBL" id="MCG7944990.1"/>
    </source>
</evidence>
<accession>A0A9E4N263</accession>
<name>A0A9E4N263_9GAMM</name>
<evidence type="ECO:0000313" key="4">
    <source>
        <dbReference type="Proteomes" id="UP000886667"/>
    </source>
</evidence>
<evidence type="ECO:0000259" key="2">
    <source>
        <dbReference type="SMART" id="SM00496"/>
    </source>
</evidence>
<feature type="domain" description="Nuclease associated modular" evidence="2">
    <location>
        <begin position="126"/>
        <end position="138"/>
    </location>
</feature>
<feature type="domain" description="Nuclease associated modular" evidence="2">
    <location>
        <begin position="187"/>
        <end position="203"/>
    </location>
</feature>
<feature type="compositionally biased region" description="Basic and acidic residues" evidence="1">
    <location>
        <begin position="112"/>
        <end position="132"/>
    </location>
</feature>
<dbReference type="SUPFAM" id="SSF64496">
    <property type="entry name" value="DNA-binding domain of intron-encoded endonucleases"/>
    <property type="match status" value="2"/>
</dbReference>
<feature type="region of interest" description="Disordered" evidence="1">
    <location>
        <begin position="97"/>
        <end position="171"/>
    </location>
</feature>
<comment type="caution">
    <text evidence="3">The sequence shown here is derived from an EMBL/GenBank/DDBJ whole genome shotgun (WGS) entry which is preliminary data.</text>
</comment>
<feature type="domain" description="Nuclease associated modular" evidence="2">
    <location>
        <begin position="109"/>
        <end position="125"/>
    </location>
</feature>
<reference evidence="3" key="1">
    <citation type="journal article" date="2021" name="Proc. Natl. Acad. Sci. U.S.A.">
        <title>Global biogeography of chemosynthetic symbionts reveals both localized and globally distributed symbiont groups. .</title>
        <authorList>
            <person name="Osvatic J.T."/>
            <person name="Wilkins L.G.E."/>
            <person name="Leibrecht L."/>
            <person name="Leray M."/>
            <person name="Zauner S."/>
            <person name="Polzin J."/>
            <person name="Camacho Y."/>
            <person name="Gros O."/>
            <person name="van Gils J.A."/>
            <person name="Eisen J.A."/>
            <person name="Petersen J.M."/>
            <person name="Yuen B."/>
        </authorList>
    </citation>
    <scope>NUCLEOTIDE SEQUENCE</scope>
    <source>
        <strain evidence="3">MAGclacostrist064TRANS</strain>
    </source>
</reference>
<feature type="compositionally biased region" description="Basic and acidic residues" evidence="1">
    <location>
        <begin position="160"/>
        <end position="171"/>
    </location>
</feature>
<evidence type="ECO:0000256" key="1">
    <source>
        <dbReference type="SAM" id="MobiDB-lite"/>
    </source>
</evidence>
<gene>
    <name evidence="3" type="ORF">JAZ07_01435</name>
</gene>
<dbReference type="GO" id="GO:0003677">
    <property type="term" value="F:DNA binding"/>
    <property type="evidence" value="ECO:0007669"/>
    <property type="project" value="InterPro"/>
</dbReference>
<protein>
    <recommendedName>
        <fullName evidence="2">Nuclease associated modular domain-containing protein</fullName>
    </recommendedName>
</protein>
<organism evidence="3 4">
    <name type="scientific">Candidatus Thiodiazotropha taylori</name>
    <dbReference type="NCBI Taxonomy" id="2792791"/>
    <lineage>
        <taxon>Bacteria</taxon>
        <taxon>Pseudomonadati</taxon>
        <taxon>Pseudomonadota</taxon>
        <taxon>Gammaproteobacteria</taxon>
        <taxon>Chromatiales</taxon>
        <taxon>Sedimenticolaceae</taxon>
        <taxon>Candidatus Thiodiazotropha</taxon>
    </lineage>
</organism>
<dbReference type="EMBL" id="JAEPCM010000016">
    <property type="protein sequence ID" value="MCG7944990.1"/>
    <property type="molecule type" value="Genomic_DNA"/>
</dbReference>
<dbReference type="InterPro" id="IPR003611">
    <property type="entry name" value="NUMOD3"/>
</dbReference>
<sequence>MKHYTYIIHDPILKMDYVGVRSHPNPKEDNYRGSVKSKKWKSQWKEISARSTKTIDKVFETREEAVAREVELHEQWDVAANSNFFNEARQRTTRFDTLGKQSGKDNPFYGKKHSEETKEKLRNKEVSEETRKKMSKIHSGKIPWNKGKNGLQTAWNKGKKASEETKKKMSEARIGVEPWNKGKTGIPGNPHTEETKEKMRLAALGREQPNTKCPHCGKTGGNVMKRWHFDNCKKKEMIK</sequence>
<dbReference type="SMART" id="SM00496">
    <property type="entry name" value="IENR2"/>
    <property type="match status" value="4"/>
</dbReference>
<dbReference type="Proteomes" id="UP000886667">
    <property type="component" value="Unassembled WGS sequence"/>
</dbReference>
<feature type="domain" description="Nuclease associated modular" evidence="2">
    <location>
        <begin position="157"/>
        <end position="173"/>
    </location>
</feature>